<keyword evidence="1" id="KW-0732">Signal</keyword>
<gene>
    <name evidence="2" type="ORF">RM779_26735</name>
</gene>
<proteinExistence type="predicted"/>
<dbReference type="EMBL" id="JAVREV010000017">
    <property type="protein sequence ID" value="MDT0446164.1"/>
    <property type="molecule type" value="Genomic_DNA"/>
</dbReference>
<evidence type="ECO:0000313" key="2">
    <source>
        <dbReference type="EMBL" id="MDT0446164.1"/>
    </source>
</evidence>
<evidence type="ECO:0008006" key="4">
    <source>
        <dbReference type="Google" id="ProtNLM"/>
    </source>
</evidence>
<accession>A0ABU2SCM5</accession>
<dbReference type="Proteomes" id="UP001183615">
    <property type="component" value="Unassembled WGS sequence"/>
</dbReference>
<evidence type="ECO:0000256" key="1">
    <source>
        <dbReference type="SAM" id="SignalP"/>
    </source>
</evidence>
<sequence>MRTGPLIRLAVISVVTAMTALLVPAAVAAPAPRETGRTPEWEVSSAGRLTWGSHLRSVTAAGRNAAWAVGSQSAADSGQEGVLLRWDGRGWDEDRAPGLPEADHWISVSAAAPDDVWAYGWKGQEDLTAHFDGHRWQRMPLPEVPEGASHGSLAELATVPGGAWLAGDRYISVHVGGAWHTTDLGPGHSIRDIQAVSTRNVWVVGASWAPGEDVQPVAKRWNGFSWEDEPPSEARLRLVHLYAESRNSLWAIGDVVPAGENGSEYRLLHWDGQRWQEVPAPLEGLLPQAINGDGRGGLWITGDPEGWEGPPVYWHHDGRRWTEVRGDMVTGGATQAYSIADLAPIGRTGRLWAVGSYSLLDGQGGANSYELIQRSTRR</sequence>
<feature type="signal peptide" evidence="1">
    <location>
        <begin position="1"/>
        <end position="28"/>
    </location>
</feature>
<protein>
    <recommendedName>
        <fullName evidence="4">Secreted protein</fullName>
    </recommendedName>
</protein>
<evidence type="ECO:0000313" key="3">
    <source>
        <dbReference type="Proteomes" id="UP001183615"/>
    </source>
</evidence>
<feature type="chain" id="PRO_5046707398" description="Secreted protein" evidence="1">
    <location>
        <begin position="29"/>
        <end position="378"/>
    </location>
</feature>
<keyword evidence="3" id="KW-1185">Reference proteome</keyword>
<dbReference type="RefSeq" id="WP_311620323.1">
    <property type="nucleotide sequence ID" value="NZ_JAVREV010000017.1"/>
</dbReference>
<dbReference type="SUPFAM" id="SSF110296">
    <property type="entry name" value="Oligoxyloglucan reducing end-specific cellobiohydrolase"/>
    <property type="match status" value="1"/>
</dbReference>
<organism evidence="2 3">
    <name type="scientific">Streptomyces johnsoniae</name>
    <dbReference type="NCBI Taxonomy" id="3075532"/>
    <lineage>
        <taxon>Bacteria</taxon>
        <taxon>Bacillati</taxon>
        <taxon>Actinomycetota</taxon>
        <taxon>Actinomycetes</taxon>
        <taxon>Kitasatosporales</taxon>
        <taxon>Streptomycetaceae</taxon>
        <taxon>Streptomyces</taxon>
    </lineage>
</organism>
<name>A0ABU2SCM5_9ACTN</name>
<comment type="caution">
    <text evidence="2">The sequence shown here is derived from an EMBL/GenBank/DDBJ whole genome shotgun (WGS) entry which is preliminary data.</text>
</comment>
<reference evidence="3" key="1">
    <citation type="submission" date="2023-07" db="EMBL/GenBank/DDBJ databases">
        <title>30 novel species of actinomycetes from the DSMZ collection.</title>
        <authorList>
            <person name="Nouioui I."/>
        </authorList>
    </citation>
    <scope>NUCLEOTIDE SEQUENCE [LARGE SCALE GENOMIC DNA]</scope>
    <source>
        <strain evidence="3">DSM 41886</strain>
    </source>
</reference>